<dbReference type="PANTHER" id="PTHR14255">
    <property type="entry name" value="CEREBLON"/>
    <property type="match status" value="1"/>
</dbReference>
<dbReference type="AlphaFoldDB" id="A0A2Z6M4J5"/>
<dbReference type="EMBL" id="DF973343">
    <property type="protein sequence ID" value="GAU26846.1"/>
    <property type="molecule type" value="Genomic_DNA"/>
</dbReference>
<dbReference type="Proteomes" id="UP000242715">
    <property type="component" value="Unassembled WGS sequence"/>
</dbReference>
<gene>
    <name evidence="3" type="ORF">TSUD_02480</name>
</gene>
<protein>
    <submittedName>
        <fullName evidence="3">Uncharacterized protein</fullName>
    </submittedName>
</protein>
<comment type="similarity">
    <text evidence="1">Belongs to the 4-toluene sulfonate uptake permease (TSUP) (TC 2.A.102) family.</text>
</comment>
<dbReference type="OrthoDB" id="434519at2759"/>
<keyword evidence="2" id="KW-1133">Transmembrane helix</keyword>
<evidence type="ECO:0000256" key="2">
    <source>
        <dbReference type="SAM" id="Phobius"/>
    </source>
</evidence>
<keyword evidence="2" id="KW-0812">Transmembrane</keyword>
<organism evidence="3 4">
    <name type="scientific">Trifolium subterraneum</name>
    <name type="common">Subterranean clover</name>
    <dbReference type="NCBI Taxonomy" id="3900"/>
    <lineage>
        <taxon>Eukaryota</taxon>
        <taxon>Viridiplantae</taxon>
        <taxon>Streptophyta</taxon>
        <taxon>Embryophyta</taxon>
        <taxon>Tracheophyta</taxon>
        <taxon>Spermatophyta</taxon>
        <taxon>Magnoliopsida</taxon>
        <taxon>eudicotyledons</taxon>
        <taxon>Gunneridae</taxon>
        <taxon>Pentapetalae</taxon>
        <taxon>rosids</taxon>
        <taxon>fabids</taxon>
        <taxon>Fabales</taxon>
        <taxon>Fabaceae</taxon>
        <taxon>Papilionoideae</taxon>
        <taxon>50 kb inversion clade</taxon>
        <taxon>NPAAA clade</taxon>
        <taxon>Hologalegina</taxon>
        <taxon>IRL clade</taxon>
        <taxon>Trifolieae</taxon>
        <taxon>Trifolium</taxon>
    </lineage>
</organism>
<reference evidence="4" key="1">
    <citation type="journal article" date="2017" name="Front. Plant Sci.">
        <title>Climate Clever Clovers: New Paradigm to Reduce the Environmental Footprint of Ruminants by Breeding Low Methanogenic Forages Utilizing Haplotype Variation.</title>
        <authorList>
            <person name="Kaur P."/>
            <person name="Appels R."/>
            <person name="Bayer P.E."/>
            <person name="Keeble-Gagnere G."/>
            <person name="Wang J."/>
            <person name="Hirakawa H."/>
            <person name="Shirasawa K."/>
            <person name="Vercoe P."/>
            <person name="Stefanova K."/>
            <person name="Durmic Z."/>
            <person name="Nichols P."/>
            <person name="Revell C."/>
            <person name="Isobe S.N."/>
            <person name="Edwards D."/>
            <person name="Erskine W."/>
        </authorList>
    </citation>
    <scope>NUCLEOTIDE SEQUENCE [LARGE SCALE GENOMIC DNA]</scope>
    <source>
        <strain evidence="4">cv. Daliak</strain>
    </source>
</reference>
<name>A0A2Z6M4J5_TRISU</name>
<evidence type="ECO:0000313" key="4">
    <source>
        <dbReference type="Proteomes" id="UP000242715"/>
    </source>
</evidence>
<dbReference type="GO" id="GO:0031464">
    <property type="term" value="C:Cul4A-RING E3 ubiquitin ligase complex"/>
    <property type="evidence" value="ECO:0007669"/>
    <property type="project" value="TreeGrafter"/>
</dbReference>
<evidence type="ECO:0000313" key="3">
    <source>
        <dbReference type="EMBL" id="GAU26846.1"/>
    </source>
</evidence>
<feature type="transmembrane region" description="Helical" evidence="2">
    <location>
        <begin position="110"/>
        <end position="129"/>
    </location>
</feature>
<keyword evidence="2" id="KW-0472">Membrane</keyword>
<keyword evidence="4" id="KW-1185">Reference proteome</keyword>
<evidence type="ECO:0000256" key="1">
    <source>
        <dbReference type="ARBA" id="ARBA00009142"/>
    </source>
</evidence>
<feature type="transmembrane region" description="Helical" evidence="2">
    <location>
        <begin position="83"/>
        <end position="104"/>
    </location>
</feature>
<proteinExistence type="inferred from homology"/>
<dbReference type="PANTHER" id="PTHR14255:SF5">
    <property type="entry name" value="SULFITE EXPORTER TAUE_SAFE FAMILY PROTEIN 4"/>
    <property type="match status" value="1"/>
</dbReference>
<accession>A0A2Z6M4J5</accession>
<dbReference type="GO" id="GO:0016567">
    <property type="term" value="P:protein ubiquitination"/>
    <property type="evidence" value="ECO:0007669"/>
    <property type="project" value="TreeGrafter"/>
</dbReference>
<sequence length="130" mass="14100">MLNSVKGFITKASCKNRKHASTIVAGPALLMPRHLVCIPLRRASALVSSDPGGIIGGLLGSGSGFILRSLILEIGVIPQVASATTTFVMTFLSFFPVFEFYIFNIFPIPYALYLNTMSILAGFWGQLFVR</sequence>